<dbReference type="SUPFAM" id="SSF56935">
    <property type="entry name" value="Porins"/>
    <property type="match status" value="1"/>
</dbReference>
<gene>
    <name evidence="2" type="ORF">GEV47_05545</name>
</gene>
<evidence type="ECO:0000313" key="3">
    <source>
        <dbReference type="Proteomes" id="UP000451565"/>
    </source>
</evidence>
<accession>A0A843YL57</accession>
<evidence type="ECO:0000256" key="1">
    <source>
        <dbReference type="SAM" id="SignalP"/>
    </source>
</evidence>
<dbReference type="Gene3D" id="2.40.160.60">
    <property type="entry name" value="Outer membrane protein transport protein (OMPP1/FadL/TodX)"/>
    <property type="match status" value="1"/>
</dbReference>
<dbReference type="Proteomes" id="UP000451565">
    <property type="component" value="Unassembled WGS sequence"/>
</dbReference>
<keyword evidence="1" id="KW-0732">Signal</keyword>
<protein>
    <submittedName>
        <fullName evidence="2">Transporter</fullName>
    </submittedName>
</protein>
<dbReference type="RefSeq" id="WP_153233657.1">
    <property type="nucleotide sequence ID" value="NZ_WINI01000001.1"/>
</dbReference>
<proteinExistence type="predicted"/>
<dbReference type="Pfam" id="PF13557">
    <property type="entry name" value="Phenol_MetA_deg"/>
    <property type="match status" value="1"/>
</dbReference>
<dbReference type="InterPro" id="IPR025737">
    <property type="entry name" value="FApF"/>
</dbReference>
<name>A0A843YL57_9BURK</name>
<evidence type="ECO:0000313" key="2">
    <source>
        <dbReference type="EMBL" id="MQR00145.1"/>
    </source>
</evidence>
<comment type="caution">
    <text evidence="2">The sequence shown here is derived from an EMBL/GenBank/DDBJ whole genome shotgun (WGS) entry which is preliminary data.</text>
</comment>
<keyword evidence="3" id="KW-1185">Reference proteome</keyword>
<sequence length="247" mass="27115">MVLFKKSHIIVVLYLTFVMPAAFAGHPFVTDDTNTQGTGNQQLEANTDWASQDGASVHEGNITYTVGASDKLDVYVNVPVTYTTPRGLNDTTLGAKWRFYEEGAMSFALRPELILPTGNQHFGNGNGRTSTTLTLIGSYDAAPWTFNANIGISSDRYDLQIDRDENQRAVWYASTAASYQLNEQWMVAADIGVARNSERAQSVNPAYFLTGLVYSPTKNVDLDAGIKFGLNEAEVAHQLGVGVTWRF</sequence>
<dbReference type="AlphaFoldDB" id="A0A843YL57"/>
<dbReference type="OrthoDB" id="110323at2"/>
<reference evidence="2 3" key="1">
    <citation type="submission" date="2019-10" db="EMBL/GenBank/DDBJ databases">
        <title>Glaciimonas soli sp. nov., a psychrophilic bacterium isolated from the forest soil of a high elevation mountain in Taiwan.</title>
        <authorList>
            <person name="Wang L.-T."/>
            <person name="Shieh W.Y."/>
        </authorList>
    </citation>
    <scope>NUCLEOTIDE SEQUENCE [LARGE SCALE GENOMIC DNA]</scope>
    <source>
        <strain evidence="2 3">GS1</strain>
    </source>
</reference>
<organism evidence="2 3">
    <name type="scientific">Glaciimonas soli</name>
    <dbReference type="NCBI Taxonomy" id="2590999"/>
    <lineage>
        <taxon>Bacteria</taxon>
        <taxon>Pseudomonadati</taxon>
        <taxon>Pseudomonadota</taxon>
        <taxon>Betaproteobacteria</taxon>
        <taxon>Burkholderiales</taxon>
        <taxon>Oxalobacteraceae</taxon>
        <taxon>Glaciimonas</taxon>
    </lineage>
</organism>
<dbReference type="EMBL" id="WINI01000001">
    <property type="protein sequence ID" value="MQR00145.1"/>
    <property type="molecule type" value="Genomic_DNA"/>
</dbReference>
<feature type="chain" id="PRO_5032457690" evidence="1">
    <location>
        <begin position="25"/>
        <end position="247"/>
    </location>
</feature>
<feature type="signal peptide" evidence="1">
    <location>
        <begin position="1"/>
        <end position="24"/>
    </location>
</feature>